<dbReference type="Proteomes" id="UP001212841">
    <property type="component" value="Unassembled WGS sequence"/>
</dbReference>
<feature type="binding site" evidence="13">
    <location>
        <position position="106"/>
    </location>
    <ligand>
        <name>Zn(2+)</name>
        <dbReference type="ChEBI" id="CHEBI:29105"/>
    </ligand>
</feature>
<evidence type="ECO:0000259" key="15">
    <source>
        <dbReference type="Pfam" id="PF01238"/>
    </source>
</evidence>
<dbReference type="Pfam" id="PF20512">
    <property type="entry name" value="PMI_typeI_hel"/>
    <property type="match status" value="1"/>
</dbReference>
<proteinExistence type="inferred from homology"/>
<evidence type="ECO:0000256" key="10">
    <source>
        <dbReference type="ARBA" id="ARBA00029741"/>
    </source>
</evidence>
<feature type="binding site" evidence="13">
    <location>
        <position position="108"/>
    </location>
    <ligand>
        <name>Zn(2+)</name>
        <dbReference type="ChEBI" id="CHEBI:29105"/>
    </ligand>
</feature>
<comment type="similarity">
    <text evidence="4 14">Belongs to the mannose-6-phosphate isomerase type 1 family.</text>
</comment>
<keyword evidence="19" id="KW-1185">Reference proteome</keyword>
<dbReference type="GO" id="GO:0005975">
    <property type="term" value="P:carbohydrate metabolic process"/>
    <property type="evidence" value="ECO:0007669"/>
    <property type="project" value="InterPro"/>
</dbReference>
<dbReference type="GO" id="GO:0005829">
    <property type="term" value="C:cytosol"/>
    <property type="evidence" value="ECO:0007669"/>
    <property type="project" value="TreeGrafter"/>
</dbReference>
<dbReference type="PRINTS" id="PR00714">
    <property type="entry name" value="MAN6PISMRASE"/>
</dbReference>
<keyword evidence="9 18" id="KW-0413">Isomerase</keyword>
<gene>
    <name evidence="18" type="primary">PMI1</name>
    <name evidence="18" type="ORF">HK097_003060</name>
</gene>
<evidence type="ECO:0000259" key="17">
    <source>
        <dbReference type="Pfam" id="PF20512"/>
    </source>
</evidence>
<evidence type="ECO:0000256" key="7">
    <source>
        <dbReference type="ARBA" id="ARBA00022723"/>
    </source>
</evidence>
<dbReference type="Gene3D" id="1.10.441.10">
    <property type="entry name" value="Phosphomannose Isomerase, domain 2"/>
    <property type="match status" value="1"/>
</dbReference>
<feature type="domain" description="Phosphomannose isomerase type I catalytic" evidence="16">
    <location>
        <begin position="8"/>
        <end position="150"/>
    </location>
</feature>
<dbReference type="EC" id="5.3.1.8" evidence="5"/>
<dbReference type="CDD" id="cd07011">
    <property type="entry name" value="cupin_PMI_type_I_N"/>
    <property type="match status" value="1"/>
</dbReference>
<dbReference type="InterPro" id="IPR011051">
    <property type="entry name" value="RmlC_Cupin_sf"/>
</dbReference>
<dbReference type="PROSITE" id="PS00965">
    <property type="entry name" value="PMI_I_1"/>
    <property type="match status" value="1"/>
</dbReference>
<dbReference type="InterPro" id="IPR046457">
    <property type="entry name" value="PMI_typeI_cat"/>
</dbReference>
<evidence type="ECO:0000256" key="1">
    <source>
        <dbReference type="ARBA" id="ARBA00000757"/>
    </source>
</evidence>
<evidence type="ECO:0000256" key="9">
    <source>
        <dbReference type="ARBA" id="ARBA00023235"/>
    </source>
</evidence>
<dbReference type="InterPro" id="IPR014710">
    <property type="entry name" value="RmlC-like_jellyroll"/>
</dbReference>
<keyword evidence="7 13" id="KW-0479">Metal-binding</keyword>
<evidence type="ECO:0000313" key="19">
    <source>
        <dbReference type="Proteomes" id="UP001212841"/>
    </source>
</evidence>
<evidence type="ECO:0000256" key="14">
    <source>
        <dbReference type="RuleBase" id="RU004189"/>
    </source>
</evidence>
<evidence type="ECO:0000256" key="12">
    <source>
        <dbReference type="PIRSR" id="PIRSR001480-1"/>
    </source>
</evidence>
<dbReference type="InterPro" id="IPR046458">
    <property type="entry name" value="PMI_typeI_hel"/>
</dbReference>
<evidence type="ECO:0000256" key="13">
    <source>
        <dbReference type="PIRSR" id="PIRSR001480-2"/>
    </source>
</evidence>
<organism evidence="18 19">
    <name type="scientific">Rhizophlyctis rosea</name>
    <dbReference type="NCBI Taxonomy" id="64517"/>
    <lineage>
        <taxon>Eukaryota</taxon>
        <taxon>Fungi</taxon>
        <taxon>Fungi incertae sedis</taxon>
        <taxon>Chytridiomycota</taxon>
        <taxon>Chytridiomycota incertae sedis</taxon>
        <taxon>Chytridiomycetes</taxon>
        <taxon>Rhizophlyctidales</taxon>
        <taxon>Rhizophlyctidaceae</taxon>
        <taxon>Rhizophlyctis</taxon>
    </lineage>
</organism>
<evidence type="ECO:0000256" key="11">
    <source>
        <dbReference type="ARBA" id="ARBA00030762"/>
    </source>
</evidence>
<dbReference type="NCBIfam" id="TIGR00218">
    <property type="entry name" value="manA"/>
    <property type="match status" value="1"/>
</dbReference>
<evidence type="ECO:0000259" key="16">
    <source>
        <dbReference type="Pfam" id="PF20511"/>
    </source>
</evidence>
<comment type="catalytic activity">
    <reaction evidence="1">
        <text>D-mannose 6-phosphate = D-fructose 6-phosphate</text>
        <dbReference type="Rhea" id="RHEA:12356"/>
        <dbReference type="ChEBI" id="CHEBI:58735"/>
        <dbReference type="ChEBI" id="CHEBI:61527"/>
        <dbReference type="EC" id="5.3.1.8"/>
    </reaction>
</comment>
<dbReference type="InterPro" id="IPR016305">
    <property type="entry name" value="Mannose-6-P_Isomerase"/>
</dbReference>
<comment type="caution">
    <text evidence="18">The sequence shown here is derived from an EMBL/GenBank/DDBJ whole genome shotgun (WGS) entry which is preliminary data.</text>
</comment>
<dbReference type="PANTHER" id="PTHR10309:SF0">
    <property type="entry name" value="MANNOSE-6-PHOSPHATE ISOMERASE"/>
    <property type="match status" value="1"/>
</dbReference>
<evidence type="ECO:0000256" key="2">
    <source>
        <dbReference type="ARBA" id="ARBA00002564"/>
    </source>
</evidence>
<dbReference type="Gene3D" id="2.60.120.10">
    <property type="entry name" value="Jelly Rolls"/>
    <property type="match status" value="2"/>
</dbReference>
<dbReference type="GO" id="GO:0009298">
    <property type="term" value="P:GDP-mannose biosynthetic process"/>
    <property type="evidence" value="ECO:0007669"/>
    <property type="project" value="InterPro"/>
</dbReference>
<accession>A0AAD5SMD5</accession>
<feature type="binding site" evidence="13">
    <location>
        <position position="133"/>
    </location>
    <ligand>
        <name>Zn(2+)</name>
        <dbReference type="ChEBI" id="CHEBI:29105"/>
    </ligand>
</feature>
<evidence type="ECO:0000313" key="18">
    <source>
        <dbReference type="EMBL" id="KAJ3056900.1"/>
    </source>
</evidence>
<dbReference type="FunFam" id="2.60.120.10:FF:000044">
    <property type="entry name" value="Mannose-6-phosphate isomerase"/>
    <property type="match status" value="1"/>
</dbReference>
<dbReference type="Pfam" id="PF01238">
    <property type="entry name" value="PMI_typeI_C"/>
    <property type="match status" value="1"/>
</dbReference>
<evidence type="ECO:0000256" key="8">
    <source>
        <dbReference type="ARBA" id="ARBA00022833"/>
    </source>
</evidence>
<comment type="function">
    <text evidence="2">Involved in the synthesis of the GDP-mannose and dolichol-phosphate-mannose required for a number of critical mannosyl transfer reactions.</text>
</comment>
<evidence type="ECO:0000256" key="3">
    <source>
        <dbReference type="ARBA" id="ARBA00004666"/>
    </source>
</evidence>
<dbReference type="PANTHER" id="PTHR10309">
    <property type="entry name" value="MANNOSE-6-PHOSPHATE ISOMERASE"/>
    <property type="match status" value="1"/>
</dbReference>
<keyword evidence="8 13" id="KW-0862">Zinc</keyword>
<feature type="active site" evidence="12">
    <location>
        <position position="297"/>
    </location>
</feature>
<dbReference type="FunFam" id="1.10.441.10:FF:000001">
    <property type="entry name" value="Mannose-6-phosphate isomerase"/>
    <property type="match status" value="1"/>
</dbReference>
<dbReference type="GO" id="GO:0004476">
    <property type="term" value="F:mannose-6-phosphate isomerase activity"/>
    <property type="evidence" value="ECO:0007669"/>
    <property type="project" value="UniProtKB-EC"/>
</dbReference>
<dbReference type="EMBL" id="JADGJD010000017">
    <property type="protein sequence ID" value="KAJ3056900.1"/>
    <property type="molecule type" value="Genomic_DNA"/>
</dbReference>
<protein>
    <recommendedName>
        <fullName evidence="6">Mannose-6-phosphate isomerase</fullName>
        <ecNumber evidence="5">5.3.1.8</ecNumber>
    </recommendedName>
    <alternativeName>
        <fullName evidence="10">Phosphohexomutase</fullName>
    </alternativeName>
    <alternativeName>
        <fullName evidence="11">Phosphomannose isomerase</fullName>
    </alternativeName>
</protein>
<dbReference type="InterPro" id="IPR046456">
    <property type="entry name" value="PMI_typeI_C"/>
</dbReference>
<feature type="domain" description="Phosphomannose isomerase type I C-terminal" evidence="15">
    <location>
        <begin position="338"/>
        <end position="382"/>
    </location>
</feature>
<evidence type="ECO:0000256" key="5">
    <source>
        <dbReference type="ARBA" id="ARBA00011956"/>
    </source>
</evidence>
<comment type="pathway">
    <text evidence="3">Nucleotide-sugar biosynthesis; GDP-alpha-D-mannose biosynthesis; alpha-D-mannose 1-phosphate from D-fructose 6-phosphate: step 1/2.</text>
</comment>
<reference evidence="18" key="1">
    <citation type="submission" date="2020-05" db="EMBL/GenBank/DDBJ databases">
        <title>Phylogenomic resolution of chytrid fungi.</title>
        <authorList>
            <person name="Stajich J.E."/>
            <person name="Amses K."/>
            <person name="Simmons R."/>
            <person name="Seto K."/>
            <person name="Myers J."/>
            <person name="Bonds A."/>
            <person name="Quandt C.A."/>
            <person name="Barry K."/>
            <person name="Liu P."/>
            <person name="Grigoriev I."/>
            <person name="Longcore J.E."/>
            <person name="James T.Y."/>
        </authorList>
    </citation>
    <scope>NUCLEOTIDE SEQUENCE</scope>
    <source>
        <strain evidence="18">JEL0318</strain>
    </source>
</reference>
<evidence type="ECO:0000256" key="6">
    <source>
        <dbReference type="ARBA" id="ARBA00018236"/>
    </source>
</evidence>
<feature type="binding site" evidence="13">
    <location>
        <position position="278"/>
    </location>
    <ligand>
        <name>Zn(2+)</name>
        <dbReference type="ChEBI" id="CHEBI:29105"/>
    </ligand>
</feature>
<comment type="cofactor">
    <cofactor evidence="13">
        <name>Zn(2+)</name>
        <dbReference type="ChEBI" id="CHEBI:29105"/>
    </cofactor>
    <text evidence="13">Binds 1 zinc ion per subunit.</text>
</comment>
<dbReference type="Pfam" id="PF20511">
    <property type="entry name" value="PMI_typeI_cat"/>
    <property type="match status" value="1"/>
</dbReference>
<feature type="domain" description="Phosphomannose isomerase type I helical insertion" evidence="17">
    <location>
        <begin position="166"/>
        <end position="259"/>
    </location>
</feature>
<dbReference type="GO" id="GO:0008270">
    <property type="term" value="F:zinc ion binding"/>
    <property type="evidence" value="ECO:0007669"/>
    <property type="project" value="InterPro"/>
</dbReference>
<dbReference type="PIRSF" id="PIRSF001480">
    <property type="entry name" value="Mannose-6-phosphate_isomerase"/>
    <property type="match status" value="1"/>
</dbReference>
<evidence type="ECO:0000256" key="4">
    <source>
        <dbReference type="ARBA" id="ARBA00010772"/>
    </source>
</evidence>
<dbReference type="InterPro" id="IPR001250">
    <property type="entry name" value="Man6P_Isoase-1"/>
</dbReference>
<dbReference type="SUPFAM" id="SSF51182">
    <property type="entry name" value="RmlC-like cupins"/>
    <property type="match status" value="1"/>
</dbReference>
<sequence length="424" mass="46496">MTSEASTVLRLICKTQSYDWGKVGSESQVAQLASSTAGFTPRDDAPYAELWMGTHPSGASVSVESQEPLKSLLTQQNLGPKMHAKYEGDLPFLFKILSIGKALSIQAHPDKALAKELFAKRPDLYKDDNHKPEMAVAITPFEAFVGFRPLHEIATNIKAYPEFASLIGQETAQKFLTQVSSSGTSTTPEDVQNNKAALKAVFQALMECSQEALTQHLRSLIGRIEAEGKYEEQGSLPELVVRLNRQFPDDVGIFCALLLNYVKLQPGEGIFLAANEPHAYLSGDCVECMAASDNVVRSGLTPKFKDVSTLVRMLTYNYTSPEAQILRGDPYDDCKRTVLYDPPIEEFSILRTNLKAEESEVVKAIAGPSVVIVTEGSGKIKYTENGAHREQSADKGYVFFVAAGLDVELEAKGEDFVSYRAFCA</sequence>
<dbReference type="AlphaFoldDB" id="A0AAD5SMD5"/>
<dbReference type="InterPro" id="IPR018050">
    <property type="entry name" value="Pmannose_isomerase-type1_CS"/>
</dbReference>
<name>A0AAD5SMD5_9FUNG</name>